<reference evidence="2 3" key="1">
    <citation type="submission" date="2020-07" db="EMBL/GenBank/DDBJ databases">
        <title>Facklamia lactis sp. nov., isolated from raw milk.</title>
        <authorList>
            <person name="Doll E.V."/>
            <person name="Huptas C."/>
            <person name="Staib L."/>
            <person name="Wenning M."/>
            <person name="Scherer S."/>
        </authorList>
    </citation>
    <scope>NUCLEOTIDE SEQUENCE [LARGE SCALE GENOMIC DNA]</scope>
    <source>
        <strain evidence="2 3">DSM 104272</strain>
    </source>
</reference>
<sequence>MHELSLSNDLNQLELEITHHKNIAGQSVWEIGKRLNHVKTNNLTHGEFGKWLDKIKIGQREAQRMMKVSLELPNTATLSHLGVTALNLIASLPEEEREKEHVTSKGETKTPDEMTVRELQELKKQLSRAEIQLKISEQDNKTKQKDIDRLMKQNKTLAKEKEIVIEKHVIPDDYDATKEQNEHLKGQYKSLNDSYESIKKQYDELLDSRKEVEEKSMKYDEITQAIQKAEGKLNAQQKEIAAYRNLIDTTKEMNKFLDSASHLIYMDDMDILNQDKLAIDELERLLSRVDSWAIDLRKKLNTKVIIEGEFTHE</sequence>
<evidence type="ECO:0000313" key="2">
    <source>
        <dbReference type="EMBL" id="MBG9977254.1"/>
    </source>
</evidence>
<dbReference type="Pfam" id="PF11300">
    <property type="entry name" value="DUF3102"/>
    <property type="match status" value="1"/>
</dbReference>
<keyword evidence="1" id="KW-0175">Coiled coil</keyword>
<dbReference type="RefSeq" id="WP_197103133.1">
    <property type="nucleotide sequence ID" value="NZ_JACCEL010000001.1"/>
</dbReference>
<dbReference type="InterPro" id="IPR021451">
    <property type="entry name" value="DUF3102"/>
</dbReference>
<accession>A0ABS0LGQ5</accession>
<gene>
    <name evidence="2" type="ORF">HYQ42_00520</name>
</gene>
<comment type="caution">
    <text evidence="2">The sequence shown here is derived from an EMBL/GenBank/DDBJ whole genome shotgun (WGS) entry which is preliminary data.</text>
</comment>
<evidence type="ECO:0000313" key="3">
    <source>
        <dbReference type="Proteomes" id="UP000823401"/>
    </source>
</evidence>
<dbReference type="Proteomes" id="UP000823401">
    <property type="component" value="Unassembled WGS sequence"/>
</dbReference>
<dbReference type="EMBL" id="JACCEL010000001">
    <property type="protein sequence ID" value="MBG9977254.1"/>
    <property type="molecule type" value="Genomic_DNA"/>
</dbReference>
<proteinExistence type="predicted"/>
<protein>
    <submittedName>
        <fullName evidence="2">DUF3102 domain-containing protein</fullName>
    </submittedName>
</protein>
<evidence type="ECO:0000256" key="1">
    <source>
        <dbReference type="SAM" id="Coils"/>
    </source>
</evidence>
<feature type="coiled-coil region" evidence="1">
    <location>
        <begin position="112"/>
        <end position="253"/>
    </location>
</feature>
<name>A0ABS0LGQ5_9LACT</name>
<organism evidence="2 3">
    <name type="scientific">Ruoffia tabacinasalis</name>
    <dbReference type="NCBI Taxonomy" id="87458"/>
    <lineage>
        <taxon>Bacteria</taxon>
        <taxon>Bacillati</taxon>
        <taxon>Bacillota</taxon>
        <taxon>Bacilli</taxon>
        <taxon>Lactobacillales</taxon>
        <taxon>Aerococcaceae</taxon>
        <taxon>Ruoffia</taxon>
    </lineage>
</organism>
<keyword evidence="3" id="KW-1185">Reference proteome</keyword>